<evidence type="ECO:0000256" key="7">
    <source>
        <dbReference type="ARBA" id="ARBA00022640"/>
    </source>
</evidence>
<dbReference type="InterPro" id="IPR044813">
    <property type="entry name" value="ACP_chloroplastic"/>
</dbReference>
<evidence type="ECO:0000256" key="2">
    <source>
        <dbReference type="ARBA" id="ARBA00010930"/>
    </source>
</evidence>
<evidence type="ECO:0000256" key="10">
    <source>
        <dbReference type="ARBA" id="ARBA00023098"/>
    </source>
</evidence>
<keyword evidence="6" id="KW-0597">Phosphoprotein</keyword>
<evidence type="ECO:0000313" key="15">
    <source>
        <dbReference type="Proteomes" id="UP000886520"/>
    </source>
</evidence>
<evidence type="ECO:0000259" key="13">
    <source>
        <dbReference type="PROSITE" id="PS50075"/>
    </source>
</evidence>
<dbReference type="InterPro" id="IPR036736">
    <property type="entry name" value="ACP-like_sf"/>
</dbReference>
<dbReference type="AlphaFoldDB" id="A0A9D4UEQ3"/>
<accession>A0A9D4UEQ3</accession>
<keyword evidence="15" id="KW-1185">Reference proteome</keyword>
<sequence length="130" mass="13911">MASLSSALQPLSSALLRCPSSQGSLRSNGVSLSFGRLQSSGRRLRIFCEAKPETVDKVIKIVTKQLAIKEGSVKAESKFEDLGADSLDQVEIVMALEEEFKINVDENGAEAISTVQDAAELIEKAVSKAV</sequence>
<dbReference type="GO" id="GO:0009507">
    <property type="term" value="C:chloroplast"/>
    <property type="evidence" value="ECO:0007669"/>
    <property type="project" value="UniProtKB-SubCell"/>
</dbReference>
<dbReference type="Proteomes" id="UP000886520">
    <property type="component" value="Chromosome 18"/>
</dbReference>
<evidence type="ECO:0000256" key="3">
    <source>
        <dbReference type="ARBA" id="ARBA00022450"/>
    </source>
</evidence>
<keyword evidence="3 12" id="KW-0596">Phosphopantetheine</keyword>
<keyword evidence="10" id="KW-0443">Lipid metabolism</keyword>
<dbReference type="HAMAP" id="MF_01217">
    <property type="entry name" value="Acyl_carrier"/>
    <property type="match status" value="1"/>
</dbReference>
<dbReference type="GO" id="GO:0000036">
    <property type="term" value="F:acyl carrier activity"/>
    <property type="evidence" value="ECO:0007669"/>
    <property type="project" value="InterPro"/>
</dbReference>
<gene>
    <name evidence="14" type="ORF">GOP47_0019074</name>
</gene>
<keyword evidence="9" id="KW-0809">Transit peptide</keyword>
<organism evidence="14 15">
    <name type="scientific">Adiantum capillus-veneris</name>
    <name type="common">Maidenhair fern</name>
    <dbReference type="NCBI Taxonomy" id="13818"/>
    <lineage>
        <taxon>Eukaryota</taxon>
        <taxon>Viridiplantae</taxon>
        <taxon>Streptophyta</taxon>
        <taxon>Embryophyta</taxon>
        <taxon>Tracheophyta</taxon>
        <taxon>Polypodiopsida</taxon>
        <taxon>Polypodiidae</taxon>
        <taxon>Polypodiales</taxon>
        <taxon>Pteridineae</taxon>
        <taxon>Pteridaceae</taxon>
        <taxon>Vittarioideae</taxon>
        <taxon>Adiantum</taxon>
    </lineage>
</organism>
<dbReference type="NCBIfam" id="TIGR00517">
    <property type="entry name" value="acyl_carrier"/>
    <property type="match status" value="1"/>
</dbReference>
<evidence type="ECO:0000256" key="4">
    <source>
        <dbReference type="ARBA" id="ARBA00022516"/>
    </source>
</evidence>
<comment type="function">
    <text evidence="12">Carrier of the growing fatty acid chain in fatty acid biosynthesis.</text>
</comment>
<evidence type="ECO:0000256" key="12">
    <source>
        <dbReference type="RuleBase" id="RU000722"/>
    </source>
</evidence>
<dbReference type="PANTHER" id="PTHR46153:SF2">
    <property type="entry name" value="ACYL CARRIER PROTEIN"/>
    <property type="match status" value="1"/>
</dbReference>
<reference evidence="14" key="1">
    <citation type="submission" date="2021-01" db="EMBL/GenBank/DDBJ databases">
        <title>Adiantum capillus-veneris genome.</title>
        <authorList>
            <person name="Fang Y."/>
            <person name="Liao Q."/>
        </authorList>
    </citation>
    <scope>NUCLEOTIDE SEQUENCE</scope>
    <source>
        <strain evidence="14">H3</strain>
        <tissue evidence="14">Leaf</tissue>
    </source>
</reference>
<comment type="caution">
    <text evidence="14">The sequence shown here is derived from an EMBL/GenBank/DDBJ whole genome shotgun (WGS) entry which is preliminary data.</text>
</comment>
<feature type="domain" description="Carrier" evidence="13">
    <location>
        <begin position="49"/>
        <end position="126"/>
    </location>
</feature>
<dbReference type="NCBIfam" id="NF002148">
    <property type="entry name" value="PRK00982.1-2"/>
    <property type="match status" value="1"/>
</dbReference>
<dbReference type="PROSITE" id="PS00012">
    <property type="entry name" value="PHOSPHOPANTETHEINE"/>
    <property type="match status" value="1"/>
</dbReference>
<name>A0A9D4UEQ3_ADICA</name>
<keyword evidence="7" id="KW-0934">Plastid</keyword>
<keyword evidence="4 12" id="KW-0444">Lipid biosynthesis</keyword>
<dbReference type="PROSITE" id="PS50075">
    <property type="entry name" value="CARRIER"/>
    <property type="match status" value="1"/>
</dbReference>
<dbReference type="Pfam" id="PF00550">
    <property type="entry name" value="PP-binding"/>
    <property type="match status" value="1"/>
</dbReference>
<evidence type="ECO:0000256" key="5">
    <source>
        <dbReference type="ARBA" id="ARBA00022528"/>
    </source>
</evidence>
<protein>
    <recommendedName>
        <fullName evidence="12">Acyl carrier protein</fullName>
    </recommendedName>
</protein>
<evidence type="ECO:0000256" key="9">
    <source>
        <dbReference type="ARBA" id="ARBA00022946"/>
    </source>
</evidence>
<evidence type="ECO:0000256" key="8">
    <source>
        <dbReference type="ARBA" id="ARBA00022832"/>
    </source>
</evidence>
<evidence type="ECO:0000256" key="6">
    <source>
        <dbReference type="ARBA" id="ARBA00022553"/>
    </source>
</evidence>
<dbReference type="Gene3D" id="1.10.1200.10">
    <property type="entry name" value="ACP-like"/>
    <property type="match status" value="1"/>
</dbReference>
<dbReference type="InterPro" id="IPR003231">
    <property type="entry name" value="ACP"/>
</dbReference>
<dbReference type="SUPFAM" id="SSF47336">
    <property type="entry name" value="ACP-like"/>
    <property type="match status" value="1"/>
</dbReference>
<dbReference type="InterPro" id="IPR009081">
    <property type="entry name" value="PP-bd_ACP"/>
</dbReference>
<keyword evidence="5" id="KW-0150">Chloroplast</keyword>
<proteinExistence type="inferred from homology"/>
<dbReference type="EMBL" id="JABFUD020000018">
    <property type="protein sequence ID" value="KAI5066450.1"/>
    <property type="molecule type" value="Genomic_DNA"/>
</dbReference>
<dbReference type="OrthoDB" id="448946at2759"/>
<comment type="subcellular location">
    <subcellularLocation>
        <location evidence="1">Plastid</location>
        <location evidence="1">Chloroplast</location>
    </subcellularLocation>
</comment>
<comment type="similarity">
    <text evidence="2">Belongs to the acyl carrier protein (ACP) family.</text>
</comment>
<evidence type="ECO:0000256" key="11">
    <source>
        <dbReference type="ARBA" id="ARBA00023160"/>
    </source>
</evidence>
<keyword evidence="11 12" id="KW-0275">Fatty acid biosynthesis</keyword>
<dbReference type="InterPro" id="IPR006162">
    <property type="entry name" value="Ppantetheine_attach_site"/>
</dbReference>
<dbReference type="PANTHER" id="PTHR46153">
    <property type="entry name" value="ACYL CARRIER PROTEIN"/>
    <property type="match status" value="1"/>
</dbReference>
<evidence type="ECO:0000313" key="14">
    <source>
        <dbReference type="EMBL" id="KAI5066450.1"/>
    </source>
</evidence>
<evidence type="ECO:0000256" key="1">
    <source>
        <dbReference type="ARBA" id="ARBA00004229"/>
    </source>
</evidence>
<keyword evidence="8" id="KW-0276">Fatty acid metabolism</keyword>